<feature type="transmembrane region" description="Helical" evidence="8">
    <location>
        <begin position="6"/>
        <end position="35"/>
    </location>
</feature>
<dbReference type="GO" id="GO:0033619">
    <property type="term" value="P:membrane protein proteolysis"/>
    <property type="evidence" value="ECO:0007669"/>
    <property type="project" value="TreeGrafter"/>
</dbReference>
<dbReference type="AlphaFoldDB" id="A0A383WFE3"/>
<feature type="transmembrane region" description="Helical" evidence="8">
    <location>
        <begin position="277"/>
        <end position="299"/>
    </location>
</feature>
<keyword evidence="3 8" id="KW-0812">Transmembrane</keyword>
<feature type="transmembrane region" description="Helical" evidence="8">
    <location>
        <begin position="189"/>
        <end position="213"/>
    </location>
</feature>
<feature type="transmembrane region" description="Helical" evidence="8">
    <location>
        <begin position="56"/>
        <end position="76"/>
    </location>
</feature>
<evidence type="ECO:0000256" key="3">
    <source>
        <dbReference type="ARBA" id="ARBA00022692"/>
    </source>
</evidence>
<sequence length="360" mass="39290">MKAHVLLLVLSVLPTVVYIPYSVSVVLHAALTVYVGSWRSIKAEPPQESMTHKDAMKFPIVGSCVLFGLFLCFRYLPKWLVNLLLSGYITLLGAFAINAVALPFVNQLFSEATQKKVLKLPSIPAIPFVSKEPTPLELTVPELLLCFPSLALGVWYAYTKNWLANNALGLAFSLLGIESVSLGSFKTAAILLSGLFVYDIFWVFCTPVMVSVAKNFEAPIKLLFPRESLRAMRAAAAAGATAKPNFAMLGLGDIVIPGLFVALMLRYDAETNFKSNYFQSVFWGYVGGLGTTIFVMNYFKAAQPALLYIVPAVLLTVAAHAALRGEFGQVWHFQEDHVVQQEAADAAAAAGKEGEDKKEQ</sequence>
<feature type="transmembrane region" description="Helical" evidence="8">
    <location>
        <begin position="305"/>
        <end position="323"/>
    </location>
</feature>
<evidence type="ECO:0000256" key="5">
    <source>
        <dbReference type="ARBA" id="ARBA00022824"/>
    </source>
</evidence>
<dbReference type="SMART" id="SM00730">
    <property type="entry name" value="PSN"/>
    <property type="match status" value="1"/>
</dbReference>
<keyword evidence="4" id="KW-0378">Hydrolase</keyword>
<accession>A0A383WFE3</accession>
<evidence type="ECO:0000256" key="8">
    <source>
        <dbReference type="SAM" id="Phobius"/>
    </source>
</evidence>
<dbReference type="PANTHER" id="PTHR12174">
    <property type="entry name" value="SIGNAL PEPTIDE PEPTIDASE"/>
    <property type="match status" value="1"/>
</dbReference>
<dbReference type="GO" id="GO:0042500">
    <property type="term" value="F:aspartic endopeptidase activity, intramembrane cleaving"/>
    <property type="evidence" value="ECO:0007669"/>
    <property type="project" value="InterPro"/>
</dbReference>
<dbReference type="Pfam" id="PF04258">
    <property type="entry name" value="Peptidase_A22B"/>
    <property type="match status" value="1"/>
</dbReference>
<evidence type="ECO:0000313" key="9">
    <source>
        <dbReference type="EMBL" id="SZX75973.1"/>
    </source>
</evidence>
<feature type="transmembrane region" description="Helical" evidence="8">
    <location>
        <begin position="138"/>
        <end position="158"/>
    </location>
</feature>
<keyword evidence="5" id="KW-0256">Endoplasmic reticulum</keyword>
<keyword evidence="11" id="KW-1185">Reference proteome</keyword>
<evidence type="ECO:0000313" key="10">
    <source>
        <dbReference type="EMBL" id="SZX76134.1"/>
    </source>
</evidence>
<evidence type="ECO:0000256" key="6">
    <source>
        <dbReference type="ARBA" id="ARBA00022989"/>
    </source>
</evidence>
<keyword evidence="6 8" id="KW-1133">Transmembrane helix</keyword>
<dbReference type="STRING" id="3088.A0A383WFE3"/>
<dbReference type="Proteomes" id="UP000256970">
    <property type="component" value="Unassembled WGS sequence"/>
</dbReference>
<feature type="transmembrane region" description="Helical" evidence="8">
    <location>
        <begin position="246"/>
        <end position="265"/>
    </location>
</feature>
<feature type="transmembrane region" description="Helical" evidence="8">
    <location>
        <begin position="88"/>
        <end position="109"/>
    </location>
</feature>
<evidence type="ECO:0000256" key="4">
    <source>
        <dbReference type="ARBA" id="ARBA00022801"/>
    </source>
</evidence>
<evidence type="ECO:0000256" key="2">
    <source>
        <dbReference type="ARBA" id="ARBA00006859"/>
    </source>
</evidence>
<protein>
    <recommendedName>
        <fullName evidence="12">Signal peptide peptidase</fullName>
    </recommendedName>
</protein>
<evidence type="ECO:0000256" key="7">
    <source>
        <dbReference type="ARBA" id="ARBA00023136"/>
    </source>
</evidence>
<proteinExistence type="inferred from homology"/>
<evidence type="ECO:0008006" key="12">
    <source>
        <dbReference type="Google" id="ProtNLM"/>
    </source>
</evidence>
<dbReference type="GO" id="GO:0098554">
    <property type="term" value="C:cytoplasmic side of endoplasmic reticulum membrane"/>
    <property type="evidence" value="ECO:0007669"/>
    <property type="project" value="TreeGrafter"/>
</dbReference>
<organism evidence="9 11">
    <name type="scientific">Tetradesmus obliquus</name>
    <name type="common">Green alga</name>
    <name type="synonym">Acutodesmus obliquus</name>
    <dbReference type="NCBI Taxonomy" id="3088"/>
    <lineage>
        <taxon>Eukaryota</taxon>
        <taxon>Viridiplantae</taxon>
        <taxon>Chlorophyta</taxon>
        <taxon>core chlorophytes</taxon>
        <taxon>Chlorophyceae</taxon>
        <taxon>CS clade</taxon>
        <taxon>Sphaeropleales</taxon>
        <taxon>Scenedesmaceae</taxon>
        <taxon>Tetradesmus</taxon>
    </lineage>
</organism>
<name>A0A383WFE3_TETOB</name>
<dbReference type="PANTHER" id="PTHR12174:SF23">
    <property type="entry name" value="MINOR HISTOCOMPATIBILITY ANTIGEN H13"/>
    <property type="match status" value="1"/>
</dbReference>
<dbReference type="GO" id="GO:0098553">
    <property type="term" value="C:lumenal side of endoplasmic reticulum membrane"/>
    <property type="evidence" value="ECO:0007669"/>
    <property type="project" value="TreeGrafter"/>
</dbReference>
<evidence type="ECO:0000313" key="11">
    <source>
        <dbReference type="Proteomes" id="UP000256970"/>
    </source>
</evidence>
<dbReference type="InterPro" id="IPR007369">
    <property type="entry name" value="Peptidase_A22B_SPP"/>
</dbReference>
<dbReference type="EMBL" id="FNXT01001248">
    <property type="protein sequence ID" value="SZX76134.1"/>
    <property type="molecule type" value="Genomic_DNA"/>
</dbReference>
<reference evidence="9 11" key="1">
    <citation type="submission" date="2016-10" db="EMBL/GenBank/DDBJ databases">
        <authorList>
            <person name="Cai Z."/>
        </authorList>
    </citation>
    <scope>NUCLEOTIDE SEQUENCE [LARGE SCALE GENOMIC DNA]</scope>
</reference>
<dbReference type="InterPro" id="IPR006639">
    <property type="entry name" value="Preselin/SPP"/>
</dbReference>
<keyword evidence="7 8" id="KW-0472">Membrane</keyword>
<gene>
    <name evidence="9" type="ORF">BQ4739_LOCUS16340</name>
    <name evidence="10" type="ORF">BQ4739_LOCUS16496</name>
</gene>
<dbReference type="GO" id="GO:0006465">
    <property type="term" value="P:signal peptide processing"/>
    <property type="evidence" value="ECO:0007669"/>
    <property type="project" value="TreeGrafter"/>
</dbReference>
<comment type="subcellular location">
    <subcellularLocation>
        <location evidence="1">Endoplasmic reticulum membrane</location>
        <topology evidence="1">Multi-pass membrane protein</topology>
    </subcellularLocation>
</comment>
<evidence type="ECO:0000256" key="1">
    <source>
        <dbReference type="ARBA" id="ARBA00004477"/>
    </source>
</evidence>
<dbReference type="EMBL" id="FNXT01001246">
    <property type="protein sequence ID" value="SZX75973.1"/>
    <property type="molecule type" value="Genomic_DNA"/>
</dbReference>
<comment type="similarity">
    <text evidence="2">Belongs to the peptidase A22B family.</text>
</comment>
<feature type="transmembrane region" description="Helical" evidence="8">
    <location>
        <begin position="164"/>
        <end position="182"/>
    </location>
</feature>